<sequence>MKTTITCLLIAAAWISFGVEKIQCLNINSHKSIVATDTLHWDTELCNQVGTFEKSKYTKLQLRNAYKLWFTYNALQINTRNVVFAPGEYYSFDSKGQLEELEKEYKAKKAEYASMKLPPGKIWSALLQNRIKDLDATYELAKLDLEAISNPKVLLKNRFTKYCTEYAEALASDNTLQLMAAWGKLKAEKHMGGYTTKNFNRYKNSLNYRMRIAAARTDLLTFGWHNCANRQIDHETPNVNYQEEFEKLFISVETECDEP</sequence>
<dbReference type="RefSeq" id="WP_108779207.1">
    <property type="nucleotide sequence ID" value="NZ_CP029186.1"/>
</dbReference>
<organism evidence="1 2">
    <name type="scientific">Flavobacterium album</name>
    <dbReference type="NCBI Taxonomy" id="2175091"/>
    <lineage>
        <taxon>Bacteria</taxon>
        <taxon>Pseudomonadati</taxon>
        <taxon>Bacteroidota</taxon>
        <taxon>Flavobacteriia</taxon>
        <taxon>Flavobacteriales</taxon>
        <taxon>Flavobacteriaceae</taxon>
        <taxon>Flavobacterium</taxon>
    </lineage>
</organism>
<dbReference type="OrthoDB" id="1362060at2"/>
<protein>
    <submittedName>
        <fullName evidence="1">Uncharacterized protein</fullName>
    </submittedName>
</protein>
<reference evidence="1 2" key="1">
    <citation type="submission" date="2018-04" db="EMBL/GenBank/DDBJ databases">
        <title>Genome sequencing of Flavobacterium sp. HYN0059.</title>
        <authorList>
            <person name="Yi H."/>
            <person name="Baek C."/>
        </authorList>
    </citation>
    <scope>NUCLEOTIDE SEQUENCE [LARGE SCALE GENOMIC DNA]</scope>
    <source>
        <strain evidence="1 2">HYN0059</strain>
    </source>
</reference>
<evidence type="ECO:0000313" key="1">
    <source>
        <dbReference type="EMBL" id="AWH86484.1"/>
    </source>
</evidence>
<dbReference type="EMBL" id="CP029186">
    <property type="protein sequence ID" value="AWH86484.1"/>
    <property type="molecule type" value="Genomic_DNA"/>
</dbReference>
<accession>A0A2S1R1G4</accession>
<name>A0A2S1R1G4_9FLAO</name>
<dbReference type="KEGG" id="falb:HYN59_15815"/>
<dbReference type="AlphaFoldDB" id="A0A2S1R1G4"/>
<proteinExistence type="predicted"/>
<keyword evidence="2" id="KW-1185">Reference proteome</keyword>
<dbReference type="Proteomes" id="UP000244929">
    <property type="component" value="Chromosome"/>
</dbReference>
<evidence type="ECO:0000313" key="2">
    <source>
        <dbReference type="Proteomes" id="UP000244929"/>
    </source>
</evidence>
<gene>
    <name evidence="1" type="ORF">HYN59_15815</name>
</gene>